<dbReference type="PANTHER" id="PTHR21665">
    <property type="entry name" value="CATION CHANNEL SPERM-ASSOCIATED TARGETING SUBUNIT TAU"/>
    <property type="match status" value="1"/>
</dbReference>
<dbReference type="Proteomes" id="UP001652642">
    <property type="component" value="Chromosome 1"/>
</dbReference>
<accession>A0ABM5EP36</accession>
<evidence type="ECO:0000313" key="3">
    <source>
        <dbReference type="Proteomes" id="UP001652642"/>
    </source>
</evidence>
<gene>
    <name evidence="4" type="primary">C2CD6</name>
</gene>
<dbReference type="Pfam" id="PF15729">
    <property type="entry name" value="CTSRT"/>
    <property type="match status" value="1"/>
</dbReference>
<dbReference type="GeneID" id="140701821"/>
<reference evidence="3" key="1">
    <citation type="submission" date="2025-05" db="UniProtKB">
        <authorList>
            <consortium name="RefSeq"/>
        </authorList>
    </citation>
    <scope>NUCLEOTIDE SEQUENCE [LARGE SCALE GENOMIC DNA]</scope>
</reference>
<dbReference type="PANTHER" id="PTHR21665:SF2">
    <property type="entry name" value="CATION CHANNEL SPERM-ASSOCIATED TARGETING SUBUNIT TAU"/>
    <property type="match status" value="1"/>
</dbReference>
<proteinExistence type="predicted"/>
<sequence length="321" mass="35272">MPRPPGPKDSLDLPPGAAQPPRRDSGEDSGGSSSSSTSHNPSSTSTYTDQTVSGQVSAEASAISHFSLSAVLQELRASQSGPAAAEAATADKLKGERARTLLRMLLRNPKTSEESAPPSAVTDIHNLIPCGDVAGLLAVNVKQCKDFTPKFVVKRDTYLLVRISIDKIMKCTNPQIYRAGASVKNNKKINAVNFGDMKYFSVKVPMQRSDPRNRITLELVGFEGPKDFPRLFGNVSVHLYEVIQKQTFTEVFAMRIRNMVFCTAEVEFIFCYGCFGYGYSHQLKLPGADPAKAVAYSMFLRVPPPENRKDLSRQIFFISNR</sequence>
<protein>
    <submittedName>
        <fullName evidence="4">Cation channel sperm-associated targeting subunit tau</fullName>
    </submittedName>
</protein>
<feature type="compositionally biased region" description="Low complexity" evidence="1">
    <location>
        <begin position="30"/>
        <end position="46"/>
    </location>
</feature>
<reference evidence="4" key="2">
    <citation type="submission" date="2025-08" db="UniProtKB">
        <authorList>
            <consortium name="RefSeq"/>
        </authorList>
    </citation>
    <scope>IDENTIFICATION</scope>
</reference>
<name>A0ABM5EP36_9SAUR</name>
<feature type="region of interest" description="Disordered" evidence="1">
    <location>
        <begin position="1"/>
        <end position="53"/>
    </location>
</feature>
<organism evidence="3 4">
    <name type="scientific">Pogona vitticeps</name>
    <name type="common">central bearded dragon</name>
    <dbReference type="NCBI Taxonomy" id="103695"/>
    <lineage>
        <taxon>Eukaryota</taxon>
        <taxon>Metazoa</taxon>
        <taxon>Chordata</taxon>
        <taxon>Craniata</taxon>
        <taxon>Vertebrata</taxon>
        <taxon>Euteleostomi</taxon>
        <taxon>Lepidosauria</taxon>
        <taxon>Squamata</taxon>
        <taxon>Bifurcata</taxon>
        <taxon>Unidentata</taxon>
        <taxon>Episquamata</taxon>
        <taxon>Toxicofera</taxon>
        <taxon>Iguania</taxon>
        <taxon>Acrodonta</taxon>
        <taxon>Agamidae</taxon>
        <taxon>Amphibolurinae</taxon>
        <taxon>Pogona</taxon>
    </lineage>
</organism>
<keyword evidence="3" id="KW-1185">Reference proteome</keyword>
<evidence type="ECO:0000313" key="4">
    <source>
        <dbReference type="RefSeq" id="XP_072834907.1"/>
    </source>
</evidence>
<dbReference type="InterPro" id="IPR048363">
    <property type="entry name" value="CTSRT_C2"/>
</dbReference>
<evidence type="ECO:0000259" key="2">
    <source>
        <dbReference type="Pfam" id="PF15729"/>
    </source>
</evidence>
<feature type="domain" description="Cation channel sperm-associated targeting subunit tau C2" evidence="2">
    <location>
        <begin position="127"/>
        <end position="273"/>
    </location>
</feature>
<dbReference type="RefSeq" id="XP_072834907.1">
    <property type="nucleotide sequence ID" value="XM_072978806.1"/>
</dbReference>
<evidence type="ECO:0000256" key="1">
    <source>
        <dbReference type="SAM" id="MobiDB-lite"/>
    </source>
</evidence>
<dbReference type="InterPro" id="IPR031462">
    <property type="entry name" value="CTSRT"/>
</dbReference>